<sequence length="84" mass="9589">MGLLFMVDDLLELNAPLLHPTLDELHGWLGDFFSRRFLLGLLELLSQLHITYKPQNMMEMIHRLTTSLVSPLVLPSSFISLGQL</sequence>
<keyword evidence="2" id="KW-1185">Reference proteome</keyword>
<proteinExistence type="predicted"/>
<evidence type="ECO:0000313" key="1">
    <source>
        <dbReference type="EMBL" id="EOA15867.1"/>
    </source>
</evidence>
<organism evidence="1 2">
    <name type="scientific">Capsella rubella</name>
    <dbReference type="NCBI Taxonomy" id="81985"/>
    <lineage>
        <taxon>Eukaryota</taxon>
        <taxon>Viridiplantae</taxon>
        <taxon>Streptophyta</taxon>
        <taxon>Embryophyta</taxon>
        <taxon>Tracheophyta</taxon>
        <taxon>Spermatophyta</taxon>
        <taxon>Magnoliopsida</taxon>
        <taxon>eudicotyledons</taxon>
        <taxon>Gunneridae</taxon>
        <taxon>Pentapetalae</taxon>
        <taxon>rosids</taxon>
        <taxon>malvids</taxon>
        <taxon>Brassicales</taxon>
        <taxon>Brassicaceae</taxon>
        <taxon>Camelineae</taxon>
        <taxon>Capsella</taxon>
    </lineage>
</organism>
<evidence type="ECO:0000313" key="2">
    <source>
        <dbReference type="Proteomes" id="UP000029121"/>
    </source>
</evidence>
<reference evidence="2" key="1">
    <citation type="journal article" date="2013" name="Nat. Genet.">
        <title>The Capsella rubella genome and the genomic consequences of rapid mating system evolution.</title>
        <authorList>
            <person name="Slotte T."/>
            <person name="Hazzouri K.M."/>
            <person name="Agren J.A."/>
            <person name="Koenig D."/>
            <person name="Maumus F."/>
            <person name="Guo Y.L."/>
            <person name="Steige K."/>
            <person name="Platts A.E."/>
            <person name="Escobar J.S."/>
            <person name="Newman L.K."/>
            <person name="Wang W."/>
            <person name="Mandakova T."/>
            <person name="Vello E."/>
            <person name="Smith L.M."/>
            <person name="Henz S.R."/>
            <person name="Steffen J."/>
            <person name="Takuno S."/>
            <person name="Brandvain Y."/>
            <person name="Coop G."/>
            <person name="Andolfatto P."/>
            <person name="Hu T.T."/>
            <person name="Blanchette M."/>
            <person name="Clark R.M."/>
            <person name="Quesneville H."/>
            <person name="Nordborg M."/>
            <person name="Gaut B.S."/>
            <person name="Lysak M.A."/>
            <person name="Jenkins J."/>
            <person name="Grimwood J."/>
            <person name="Chapman J."/>
            <person name="Prochnik S."/>
            <person name="Shu S."/>
            <person name="Rokhsar D."/>
            <person name="Schmutz J."/>
            <person name="Weigel D."/>
            <person name="Wright S.I."/>
        </authorList>
    </citation>
    <scope>NUCLEOTIDE SEQUENCE [LARGE SCALE GENOMIC DNA]</scope>
    <source>
        <strain evidence="2">cv. Monte Gargano</strain>
    </source>
</reference>
<dbReference type="AlphaFoldDB" id="R0F2G4"/>
<name>R0F2G4_9BRAS</name>
<dbReference type="Proteomes" id="UP000029121">
    <property type="component" value="Unassembled WGS sequence"/>
</dbReference>
<protein>
    <submittedName>
        <fullName evidence="1">Uncharacterized protein</fullName>
    </submittedName>
</protein>
<accession>R0F2G4</accession>
<gene>
    <name evidence="1" type="ORF">CARUB_v10007823mg</name>
</gene>
<dbReference type="EMBL" id="KB870811">
    <property type="protein sequence ID" value="EOA15867.1"/>
    <property type="molecule type" value="Genomic_DNA"/>
</dbReference>